<reference evidence="4 5" key="1">
    <citation type="journal article" date="2015" name="Proc. Natl. Acad. Sci. U.S.A.">
        <title>The resurrection genome of Boea hygrometrica: A blueprint for survival of dehydration.</title>
        <authorList>
            <person name="Xiao L."/>
            <person name="Yang G."/>
            <person name="Zhang L."/>
            <person name="Yang X."/>
            <person name="Zhao S."/>
            <person name="Ji Z."/>
            <person name="Zhou Q."/>
            <person name="Hu M."/>
            <person name="Wang Y."/>
            <person name="Chen M."/>
            <person name="Xu Y."/>
            <person name="Jin H."/>
            <person name="Xiao X."/>
            <person name="Hu G."/>
            <person name="Bao F."/>
            <person name="Hu Y."/>
            <person name="Wan P."/>
            <person name="Li L."/>
            <person name="Deng X."/>
            <person name="Kuang T."/>
            <person name="Xiang C."/>
            <person name="Zhu J.K."/>
            <person name="Oliver M.J."/>
            <person name="He Y."/>
        </authorList>
    </citation>
    <scope>NUCLEOTIDE SEQUENCE [LARGE SCALE GENOMIC DNA]</scope>
    <source>
        <strain evidence="5">cv. XS01</strain>
    </source>
</reference>
<dbReference type="GO" id="GO:0005506">
    <property type="term" value="F:iron ion binding"/>
    <property type="evidence" value="ECO:0007669"/>
    <property type="project" value="InterPro"/>
</dbReference>
<organism evidence="4 5">
    <name type="scientific">Dorcoceras hygrometricum</name>
    <dbReference type="NCBI Taxonomy" id="472368"/>
    <lineage>
        <taxon>Eukaryota</taxon>
        <taxon>Viridiplantae</taxon>
        <taxon>Streptophyta</taxon>
        <taxon>Embryophyta</taxon>
        <taxon>Tracheophyta</taxon>
        <taxon>Spermatophyta</taxon>
        <taxon>Magnoliopsida</taxon>
        <taxon>eudicotyledons</taxon>
        <taxon>Gunneridae</taxon>
        <taxon>Pentapetalae</taxon>
        <taxon>asterids</taxon>
        <taxon>lamiids</taxon>
        <taxon>Lamiales</taxon>
        <taxon>Gesneriaceae</taxon>
        <taxon>Didymocarpoideae</taxon>
        <taxon>Trichosporeae</taxon>
        <taxon>Loxocarpinae</taxon>
        <taxon>Dorcoceras</taxon>
    </lineage>
</organism>
<sequence>MSSYTSENPSDTILPLKEIPGSYGLPFLGPIQDREVAYKEIIPTFEISVSRLFTDLEAELSDKGEANFNAISDKMSFDLLFLLFANTSSYDTECCRRCSAKLCRNRWIGFAPAASWGAIVAEEGGVTLAGINKMSLAKSVVWEALRIEPPVTSQYGKAKDDITITSHDASYIIKKGEVIFGYQPIATKDPKIFVNPEEFVPDRFVGDGEKLIKYVYWSNGRETDDPTTKNKQCPGKDMVVLLSRLMLVEFFRRYDTFNVEVGMLLLGSSVTFKSLTKTEI</sequence>
<keyword evidence="5" id="KW-1185">Reference proteome</keyword>
<accession>A0A2Z7D0A1</accession>
<dbReference type="PRINTS" id="PR00465">
    <property type="entry name" value="EP450IV"/>
</dbReference>
<name>A0A2Z7D0A1_9LAMI</name>
<dbReference type="Pfam" id="PF00067">
    <property type="entry name" value="p450"/>
    <property type="match status" value="1"/>
</dbReference>
<dbReference type="EMBL" id="KQ991027">
    <property type="protein sequence ID" value="KZV52645.1"/>
    <property type="molecule type" value="Genomic_DNA"/>
</dbReference>
<evidence type="ECO:0000313" key="5">
    <source>
        <dbReference type="Proteomes" id="UP000250235"/>
    </source>
</evidence>
<feature type="binding site" description="axial binding residue" evidence="3">
    <location>
        <position position="233"/>
    </location>
    <ligand>
        <name>heme</name>
        <dbReference type="ChEBI" id="CHEBI:30413"/>
    </ligand>
    <ligandPart>
        <name>Fe</name>
        <dbReference type="ChEBI" id="CHEBI:18248"/>
    </ligandPart>
</feature>
<dbReference type="Gene3D" id="1.10.630.10">
    <property type="entry name" value="Cytochrome P450"/>
    <property type="match status" value="2"/>
</dbReference>
<dbReference type="GO" id="GO:0016125">
    <property type="term" value="P:sterol metabolic process"/>
    <property type="evidence" value="ECO:0007669"/>
    <property type="project" value="TreeGrafter"/>
</dbReference>
<evidence type="ECO:0000256" key="1">
    <source>
        <dbReference type="ARBA" id="ARBA00022723"/>
    </source>
</evidence>
<dbReference type="InterPro" id="IPR036396">
    <property type="entry name" value="Cyt_P450_sf"/>
</dbReference>
<dbReference type="GO" id="GO:0020037">
    <property type="term" value="F:heme binding"/>
    <property type="evidence" value="ECO:0007669"/>
    <property type="project" value="InterPro"/>
</dbReference>
<dbReference type="GO" id="GO:0004497">
    <property type="term" value="F:monooxygenase activity"/>
    <property type="evidence" value="ECO:0007669"/>
    <property type="project" value="InterPro"/>
</dbReference>
<dbReference type="SUPFAM" id="SSF48264">
    <property type="entry name" value="Cytochrome P450"/>
    <property type="match status" value="1"/>
</dbReference>
<dbReference type="GO" id="GO:0016705">
    <property type="term" value="F:oxidoreductase activity, acting on paired donors, with incorporation or reduction of molecular oxygen"/>
    <property type="evidence" value="ECO:0007669"/>
    <property type="project" value="InterPro"/>
</dbReference>
<dbReference type="InterPro" id="IPR002403">
    <property type="entry name" value="Cyt_P450_E_grp-IV"/>
</dbReference>
<gene>
    <name evidence="4" type="ORF">F511_07038</name>
</gene>
<dbReference type="AlphaFoldDB" id="A0A2Z7D0A1"/>
<evidence type="ECO:0000256" key="2">
    <source>
        <dbReference type="ARBA" id="ARBA00023004"/>
    </source>
</evidence>
<keyword evidence="3" id="KW-0349">Heme</keyword>
<proteinExistence type="predicted"/>
<keyword evidence="1 3" id="KW-0479">Metal-binding</keyword>
<protein>
    <submittedName>
        <fullName evidence="4">Allene oxide synthase-like</fullName>
    </submittedName>
</protein>
<dbReference type="InterPro" id="IPR001128">
    <property type="entry name" value="Cyt_P450"/>
</dbReference>
<evidence type="ECO:0000256" key="3">
    <source>
        <dbReference type="PIRSR" id="PIRSR602403-1"/>
    </source>
</evidence>
<dbReference type="OrthoDB" id="2789670at2759"/>
<comment type="cofactor">
    <cofactor evidence="3">
        <name>heme</name>
        <dbReference type="ChEBI" id="CHEBI:30413"/>
    </cofactor>
</comment>
<evidence type="ECO:0000313" key="4">
    <source>
        <dbReference type="EMBL" id="KZV52645.1"/>
    </source>
</evidence>
<dbReference type="PANTHER" id="PTHR24286">
    <property type="entry name" value="CYTOCHROME P450 26"/>
    <property type="match status" value="1"/>
</dbReference>
<keyword evidence="2 3" id="KW-0408">Iron</keyword>
<dbReference type="PANTHER" id="PTHR24286:SF302">
    <property type="entry name" value="ALLENE OXIDE SYNTHASE 2"/>
    <property type="match status" value="1"/>
</dbReference>
<dbReference type="Proteomes" id="UP000250235">
    <property type="component" value="Unassembled WGS sequence"/>
</dbReference>